<proteinExistence type="predicted"/>
<dbReference type="InterPro" id="IPR056209">
    <property type="entry name" value="SU10_adaptor"/>
</dbReference>
<accession>A0ABQ5UDK0</accession>
<evidence type="ECO:0000313" key="2">
    <source>
        <dbReference type="Proteomes" id="UP001161406"/>
    </source>
</evidence>
<keyword evidence="2" id="KW-1185">Reference proteome</keyword>
<evidence type="ECO:0000313" key="1">
    <source>
        <dbReference type="EMBL" id="GLQ09249.1"/>
    </source>
</evidence>
<organism evidence="1 2">
    <name type="scientific">Devosia yakushimensis</name>
    <dbReference type="NCBI Taxonomy" id="470028"/>
    <lineage>
        <taxon>Bacteria</taxon>
        <taxon>Pseudomonadati</taxon>
        <taxon>Pseudomonadota</taxon>
        <taxon>Alphaproteobacteria</taxon>
        <taxon>Hyphomicrobiales</taxon>
        <taxon>Devosiaceae</taxon>
        <taxon>Devosia</taxon>
    </lineage>
</organism>
<reference evidence="1" key="2">
    <citation type="submission" date="2023-01" db="EMBL/GenBank/DDBJ databases">
        <title>Draft genome sequence of Devosia yakushimensis strain NBRC 103855.</title>
        <authorList>
            <person name="Sun Q."/>
            <person name="Mori K."/>
        </authorList>
    </citation>
    <scope>NUCLEOTIDE SEQUENCE</scope>
    <source>
        <strain evidence="1">NBRC 103855</strain>
    </source>
</reference>
<gene>
    <name evidence="1" type="ORF">GCM10007913_11810</name>
</gene>
<dbReference type="EMBL" id="BSNG01000001">
    <property type="protein sequence ID" value="GLQ09249.1"/>
    <property type="molecule type" value="Genomic_DNA"/>
</dbReference>
<dbReference type="Pfam" id="PF24175">
    <property type="entry name" value="SU10_adaptor"/>
    <property type="match status" value="1"/>
</dbReference>
<reference evidence="1" key="1">
    <citation type="journal article" date="2014" name="Int. J. Syst. Evol. Microbiol.">
        <title>Complete genome of a new Firmicutes species belonging to the dominant human colonic microbiota ('Ruminococcus bicirculans') reveals two chromosomes and a selective capacity to utilize plant glucans.</title>
        <authorList>
            <consortium name="NISC Comparative Sequencing Program"/>
            <person name="Wegmann U."/>
            <person name="Louis P."/>
            <person name="Goesmann A."/>
            <person name="Henrissat B."/>
            <person name="Duncan S.H."/>
            <person name="Flint H.J."/>
        </authorList>
    </citation>
    <scope>NUCLEOTIDE SEQUENCE</scope>
    <source>
        <strain evidence="1">NBRC 103855</strain>
    </source>
</reference>
<name>A0ABQ5UDK0_9HYPH</name>
<protein>
    <submittedName>
        <fullName evidence="1">Uncharacterized protein</fullName>
    </submittedName>
</protein>
<dbReference type="Proteomes" id="UP001161406">
    <property type="component" value="Unassembled WGS sequence"/>
</dbReference>
<sequence length="235" mass="25407">MRTGAEIMRDAGILLNDEKHTRWSLPELCGWINEASRAIVLGKPSAKTHTRTLQLEAGTKQNVAAVSGLPTPIALVEVVRNVAGPAEPLVGGRTVRATSRTILDAQDPYWHVADRVPFRKEVRHIVYEEQLPLEFYVYPGNDGTGFVEAIVSHVPAALVATGADDALTSYAAEIDLAEPYSVPILDYVLFRCQSKDDTAAMPGRASVHYQAFASAIGLKIQVEGASSTNSRRSGP</sequence>
<comment type="caution">
    <text evidence="1">The sequence shown here is derived from an EMBL/GenBank/DDBJ whole genome shotgun (WGS) entry which is preliminary data.</text>
</comment>
<dbReference type="RefSeq" id="WP_284388847.1">
    <property type="nucleotide sequence ID" value="NZ_BSNG01000001.1"/>
</dbReference>